<comment type="caution">
    <text evidence="1">The sequence shown here is derived from an EMBL/GenBank/DDBJ whole genome shotgun (WGS) entry which is preliminary data.</text>
</comment>
<gene>
    <name evidence="1" type="ORF">GCM10023185_23230</name>
</gene>
<organism evidence="1 2">
    <name type="scientific">Hymenobacter saemangeumensis</name>
    <dbReference type="NCBI Taxonomy" id="1084522"/>
    <lineage>
        <taxon>Bacteria</taxon>
        <taxon>Pseudomonadati</taxon>
        <taxon>Bacteroidota</taxon>
        <taxon>Cytophagia</taxon>
        <taxon>Cytophagales</taxon>
        <taxon>Hymenobacteraceae</taxon>
        <taxon>Hymenobacter</taxon>
    </lineage>
</organism>
<accession>A0ABP8IGK9</accession>
<keyword evidence="2" id="KW-1185">Reference proteome</keyword>
<dbReference type="EMBL" id="BAABGZ010000026">
    <property type="protein sequence ID" value="GAA4358043.1"/>
    <property type="molecule type" value="Genomic_DNA"/>
</dbReference>
<evidence type="ECO:0000313" key="1">
    <source>
        <dbReference type="EMBL" id="GAA4358043.1"/>
    </source>
</evidence>
<protein>
    <recommendedName>
        <fullName evidence="3">DUF3298 domain-containing protein</fullName>
    </recommendedName>
</protein>
<evidence type="ECO:0008006" key="3">
    <source>
        <dbReference type="Google" id="ProtNLM"/>
    </source>
</evidence>
<name>A0ABP8IGK9_9BACT</name>
<dbReference type="Proteomes" id="UP001501153">
    <property type="component" value="Unassembled WGS sequence"/>
</dbReference>
<proteinExistence type="predicted"/>
<evidence type="ECO:0000313" key="2">
    <source>
        <dbReference type="Proteomes" id="UP001501153"/>
    </source>
</evidence>
<reference evidence="2" key="1">
    <citation type="journal article" date="2019" name="Int. J. Syst. Evol. Microbiol.">
        <title>The Global Catalogue of Microorganisms (GCM) 10K type strain sequencing project: providing services to taxonomists for standard genome sequencing and annotation.</title>
        <authorList>
            <consortium name="The Broad Institute Genomics Platform"/>
            <consortium name="The Broad Institute Genome Sequencing Center for Infectious Disease"/>
            <person name="Wu L."/>
            <person name="Ma J."/>
        </authorList>
    </citation>
    <scope>NUCLEOTIDE SEQUENCE [LARGE SCALE GENOMIC DNA]</scope>
    <source>
        <strain evidence="2">JCM 17923</strain>
    </source>
</reference>
<sequence length="249" mass="27969">MTEGRRDGRFQVPQVKLPDATVAGLINRRIAELMTQSEARPGQSLRQRLRAAELECCYDAEAKRWMAAGSGLTGSSYAVLLNQQGLLSLAYTLESTGAYSWEAFRHVTFDLRTGRELQLFDLVAESPEQLEARMRGAINRRFGEALAKARTARVDSETLAYMTETLHWNQQAGRVRFGTEIEDGASPPDFQDFALTPKQLLIFYSAGFHRLRPSGEPDATYRFPYTRLRLSPLLQPLLLPEAVGKSVKK</sequence>